<name>A0AAU9LFD1_9ASTR</name>
<organism evidence="2 3">
    <name type="scientific">Lactuca virosa</name>
    <dbReference type="NCBI Taxonomy" id="75947"/>
    <lineage>
        <taxon>Eukaryota</taxon>
        <taxon>Viridiplantae</taxon>
        <taxon>Streptophyta</taxon>
        <taxon>Embryophyta</taxon>
        <taxon>Tracheophyta</taxon>
        <taxon>Spermatophyta</taxon>
        <taxon>Magnoliopsida</taxon>
        <taxon>eudicotyledons</taxon>
        <taxon>Gunneridae</taxon>
        <taxon>Pentapetalae</taxon>
        <taxon>asterids</taxon>
        <taxon>campanulids</taxon>
        <taxon>Asterales</taxon>
        <taxon>Asteraceae</taxon>
        <taxon>Cichorioideae</taxon>
        <taxon>Cichorieae</taxon>
        <taxon>Lactucinae</taxon>
        <taxon>Lactuca</taxon>
    </lineage>
</organism>
<reference evidence="2 3" key="1">
    <citation type="submission" date="2022-01" db="EMBL/GenBank/DDBJ databases">
        <authorList>
            <person name="Xiong W."/>
            <person name="Schranz E."/>
        </authorList>
    </citation>
    <scope>NUCLEOTIDE SEQUENCE [LARGE SCALE GENOMIC DNA]</scope>
</reference>
<evidence type="ECO:0008006" key="4">
    <source>
        <dbReference type="Google" id="ProtNLM"/>
    </source>
</evidence>
<evidence type="ECO:0000313" key="2">
    <source>
        <dbReference type="EMBL" id="CAH1413092.1"/>
    </source>
</evidence>
<dbReference type="NCBIfam" id="TIGR00756">
    <property type="entry name" value="PPR"/>
    <property type="match status" value="1"/>
</dbReference>
<evidence type="ECO:0000256" key="1">
    <source>
        <dbReference type="ARBA" id="ARBA00022737"/>
    </source>
</evidence>
<comment type="caution">
    <text evidence="2">The sequence shown here is derived from an EMBL/GenBank/DDBJ whole genome shotgun (WGS) entry which is preliminary data.</text>
</comment>
<dbReference type="EMBL" id="CAKMRJ010000001">
    <property type="protein sequence ID" value="CAH1413092.1"/>
    <property type="molecule type" value="Genomic_DNA"/>
</dbReference>
<sequence>MDSYYNTHRTVQEPKGQDLDYINIAYSHLLRSDWAKLAKLLTKSNSFRLKHILLMLQNNYAVSLKFFKWIELHNPNLLTLETNSIIFHILTKNRKFVSAESILKKIICSCDVNLHYKLFDSLLHSYRICDSTPRVFDALFKMYAHVKQFRNAIDTFCKMKEYRFLPTIESSNMYMSSLLSFN</sequence>
<gene>
    <name evidence="2" type="ORF">LVIROSA_LOCUS1068</name>
</gene>
<dbReference type="InterPro" id="IPR011990">
    <property type="entry name" value="TPR-like_helical_dom_sf"/>
</dbReference>
<evidence type="ECO:0000313" key="3">
    <source>
        <dbReference type="Proteomes" id="UP001157418"/>
    </source>
</evidence>
<proteinExistence type="predicted"/>
<dbReference type="AlphaFoldDB" id="A0AAU9LFD1"/>
<keyword evidence="3" id="KW-1185">Reference proteome</keyword>
<dbReference type="Proteomes" id="UP001157418">
    <property type="component" value="Unassembled WGS sequence"/>
</dbReference>
<keyword evidence="1" id="KW-0677">Repeat</keyword>
<dbReference type="InterPro" id="IPR002885">
    <property type="entry name" value="PPR_rpt"/>
</dbReference>
<dbReference type="Gene3D" id="1.25.40.10">
    <property type="entry name" value="Tetratricopeptide repeat domain"/>
    <property type="match status" value="1"/>
</dbReference>
<protein>
    <recommendedName>
        <fullName evidence="4">Pentatricopeptide repeat-containing protein</fullName>
    </recommendedName>
</protein>
<accession>A0AAU9LFD1</accession>